<feature type="transmembrane region" description="Helical" evidence="12">
    <location>
        <begin position="20"/>
        <end position="48"/>
    </location>
</feature>
<keyword evidence="15" id="KW-1185">Reference proteome</keyword>
<dbReference type="InterPro" id="IPR002123">
    <property type="entry name" value="Plipid/glycerol_acylTrfase"/>
</dbReference>
<evidence type="ECO:0000259" key="13">
    <source>
        <dbReference type="SMART" id="SM00563"/>
    </source>
</evidence>
<keyword evidence="11" id="KW-0594">Phospholipid biosynthesis</keyword>
<accession>A0A5D8Z589</accession>
<dbReference type="CDD" id="cd07989">
    <property type="entry name" value="LPLAT_AGPAT-like"/>
    <property type="match status" value="1"/>
</dbReference>
<evidence type="ECO:0000313" key="15">
    <source>
        <dbReference type="Proteomes" id="UP000323164"/>
    </source>
</evidence>
<organism evidence="14 15">
    <name type="scientific">Cognatilysobacter lacus</name>
    <dbReference type="NCBI Taxonomy" id="1643323"/>
    <lineage>
        <taxon>Bacteria</taxon>
        <taxon>Pseudomonadati</taxon>
        <taxon>Pseudomonadota</taxon>
        <taxon>Gammaproteobacteria</taxon>
        <taxon>Lysobacterales</taxon>
        <taxon>Lysobacteraceae</taxon>
        <taxon>Cognatilysobacter</taxon>
    </lineage>
</organism>
<comment type="pathway">
    <text evidence="3">Lipid metabolism.</text>
</comment>
<evidence type="ECO:0000256" key="10">
    <source>
        <dbReference type="ARBA" id="ARBA00023315"/>
    </source>
</evidence>
<evidence type="ECO:0000256" key="12">
    <source>
        <dbReference type="SAM" id="Phobius"/>
    </source>
</evidence>
<dbReference type="GO" id="GO:0016024">
    <property type="term" value="P:CDP-diacylglycerol biosynthetic process"/>
    <property type="evidence" value="ECO:0007669"/>
    <property type="project" value="UniProtKB-UniPathway"/>
</dbReference>
<comment type="caution">
    <text evidence="14">The sequence shown here is derived from an EMBL/GenBank/DDBJ whole genome shotgun (WGS) entry which is preliminary data.</text>
</comment>
<comment type="domain">
    <text evidence="11">The HXXXXD motif is essential for acyltransferase activity and may constitute the binding site for the phosphate moiety of the glycerol-3-phosphate.</text>
</comment>
<keyword evidence="9 11" id="KW-0443">Lipid metabolism</keyword>
<evidence type="ECO:0000313" key="14">
    <source>
        <dbReference type="EMBL" id="TZF87864.1"/>
    </source>
</evidence>
<evidence type="ECO:0000256" key="7">
    <source>
        <dbReference type="ARBA" id="ARBA00022516"/>
    </source>
</evidence>
<evidence type="ECO:0000256" key="5">
    <source>
        <dbReference type="ARBA" id="ARBA00013211"/>
    </source>
</evidence>
<keyword evidence="8 11" id="KW-0808">Transferase</keyword>
<dbReference type="PANTHER" id="PTHR10434:SF64">
    <property type="entry name" value="1-ACYL-SN-GLYCEROL-3-PHOSPHATE ACYLTRANSFERASE-RELATED"/>
    <property type="match status" value="1"/>
</dbReference>
<gene>
    <name evidence="14" type="ORF">FW784_10605</name>
</gene>
<dbReference type="Pfam" id="PF01553">
    <property type="entry name" value="Acyltransferase"/>
    <property type="match status" value="1"/>
</dbReference>
<evidence type="ECO:0000256" key="3">
    <source>
        <dbReference type="ARBA" id="ARBA00005189"/>
    </source>
</evidence>
<dbReference type="NCBIfam" id="TIGR00530">
    <property type="entry name" value="AGP_acyltrn"/>
    <property type="match status" value="1"/>
</dbReference>
<keyword evidence="11" id="KW-1208">Phospholipid metabolism</keyword>
<dbReference type="RefSeq" id="WP_149353314.1">
    <property type="nucleotide sequence ID" value="NZ_VTRV01000124.1"/>
</dbReference>
<comment type="pathway">
    <text evidence="2">Phospholipid metabolism; CDP-diacylglycerol biosynthesis; CDP-diacylglycerol from sn-glycerol 3-phosphate: step 2/3.</text>
</comment>
<dbReference type="InterPro" id="IPR004552">
    <property type="entry name" value="AGP_acyltrans"/>
</dbReference>
<dbReference type="AlphaFoldDB" id="A0A5D8Z589"/>
<dbReference type="GO" id="GO:0006654">
    <property type="term" value="P:phosphatidic acid biosynthetic process"/>
    <property type="evidence" value="ECO:0007669"/>
    <property type="project" value="TreeGrafter"/>
</dbReference>
<sequence length="256" mass="27500">MSATTESFRPLESLPLRLLWPIANAIQLGFTLVWTAAGISVAMLVRAITRDTRLPLRMASSLWAPGLLAGAGARLDVRGVENVDWSKPCVLVATHESVIDICALFRAVPVPLRFMLKQEMTRMPMVGWYAKSMGMCFIERDGNRASMVRSLRAAGAIVQAGQVLCIFPEGTRNSDGRVGEFKPGAFQVALGAGVPVVPVAMSGAGAILPPYSFRVRPGTIRLRIGRPIIPTGSGAEARDRIAAEARQAVVDLLAHD</sequence>
<comment type="catalytic activity">
    <reaction evidence="1 11">
        <text>a 1-acyl-sn-glycero-3-phosphate + an acyl-CoA = a 1,2-diacyl-sn-glycero-3-phosphate + CoA</text>
        <dbReference type="Rhea" id="RHEA:19709"/>
        <dbReference type="ChEBI" id="CHEBI:57287"/>
        <dbReference type="ChEBI" id="CHEBI:57970"/>
        <dbReference type="ChEBI" id="CHEBI:58342"/>
        <dbReference type="ChEBI" id="CHEBI:58608"/>
        <dbReference type="EC" id="2.3.1.51"/>
    </reaction>
</comment>
<dbReference type="UniPathway" id="UPA00557">
    <property type="reaction ID" value="UER00613"/>
</dbReference>
<protein>
    <recommendedName>
        <fullName evidence="6 11">1-acyl-sn-glycerol-3-phosphate acyltransferase</fullName>
        <ecNumber evidence="5 11">2.3.1.51</ecNumber>
    </recommendedName>
</protein>
<dbReference type="SMART" id="SM00563">
    <property type="entry name" value="PlsC"/>
    <property type="match status" value="1"/>
</dbReference>
<dbReference type="EMBL" id="VTRV01000124">
    <property type="protein sequence ID" value="TZF87864.1"/>
    <property type="molecule type" value="Genomic_DNA"/>
</dbReference>
<proteinExistence type="inferred from homology"/>
<dbReference type="GO" id="GO:0003841">
    <property type="term" value="F:1-acylglycerol-3-phosphate O-acyltransferase activity"/>
    <property type="evidence" value="ECO:0007669"/>
    <property type="project" value="UniProtKB-UniRule"/>
</dbReference>
<keyword evidence="12" id="KW-1133">Transmembrane helix</keyword>
<dbReference type="GO" id="GO:0016020">
    <property type="term" value="C:membrane"/>
    <property type="evidence" value="ECO:0007669"/>
    <property type="project" value="InterPro"/>
</dbReference>
<name>A0A5D8Z589_9GAMM</name>
<dbReference type="PANTHER" id="PTHR10434">
    <property type="entry name" value="1-ACYL-SN-GLYCEROL-3-PHOSPHATE ACYLTRANSFERASE"/>
    <property type="match status" value="1"/>
</dbReference>
<evidence type="ECO:0000256" key="1">
    <source>
        <dbReference type="ARBA" id="ARBA00001141"/>
    </source>
</evidence>
<dbReference type="SUPFAM" id="SSF69593">
    <property type="entry name" value="Glycerol-3-phosphate (1)-acyltransferase"/>
    <property type="match status" value="1"/>
</dbReference>
<evidence type="ECO:0000256" key="8">
    <source>
        <dbReference type="ARBA" id="ARBA00022679"/>
    </source>
</evidence>
<keyword evidence="7 11" id="KW-0444">Lipid biosynthesis</keyword>
<keyword evidence="12" id="KW-0472">Membrane</keyword>
<feature type="domain" description="Phospholipid/glycerol acyltransferase" evidence="13">
    <location>
        <begin position="89"/>
        <end position="204"/>
    </location>
</feature>
<dbReference type="Proteomes" id="UP000323164">
    <property type="component" value="Unassembled WGS sequence"/>
</dbReference>
<dbReference type="EC" id="2.3.1.51" evidence="5 11"/>
<evidence type="ECO:0000256" key="4">
    <source>
        <dbReference type="ARBA" id="ARBA00008655"/>
    </source>
</evidence>
<evidence type="ECO:0000256" key="9">
    <source>
        <dbReference type="ARBA" id="ARBA00023098"/>
    </source>
</evidence>
<dbReference type="OrthoDB" id="9812274at2"/>
<reference evidence="14 15" key="1">
    <citation type="submission" date="2019-08" db="EMBL/GenBank/DDBJ databases">
        <title>Draft genome sequence of Lysobacter sp. UKS-15.</title>
        <authorList>
            <person name="Im W.-T."/>
        </authorList>
    </citation>
    <scope>NUCLEOTIDE SEQUENCE [LARGE SCALE GENOMIC DNA]</scope>
    <source>
        <strain evidence="14 15">UKS-15</strain>
    </source>
</reference>
<evidence type="ECO:0000256" key="2">
    <source>
        <dbReference type="ARBA" id="ARBA00004728"/>
    </source>
</evidence>
<evidence type="ECO:0000256" key="6">
    <source>
        <dbReference type="ARBA" id="ARBA00016139"/>
    </source>
</evidence>
<keyword evidence="12" id="KW-0812">Transmembrane</keyword>
<keyword evidence="10 11" id="KW-0012">Acyltransferase</keyword>
<comment type="similarity">
    <text evidence="4 11">Belongs to the 1-acyl-sn-glycerol-3-phosphate acyltransferase family.</text>
</comment>
<evidence type="ECO:0000256" key="11">
    <source>
        <dbReference type="RuleBase" id="RU361267"/>
    </source>
</evidence>